<protein>
    <submittedName>
        <fullName evidence="1">Uncharacterized protein</fullName>
    </submittedName>
</protein>
<name>A0A4Y2MBU2_ARAVE</name>
<proteinExistence type="predicted"/>
<reference evidence="1 2" key="1">
    <citation type="journal article" date="2019" name="Sci. Rep.">
        <title>Orb-weaving spider Araneus ventricosus genome elucidates the spidroin gene catalogue.</title>
        <authorList>
            <person name="Kono N."/>
            <person name="Nakamura H."/>
            <person name="Ohtoshi R."/>
            <person name="Moran D.A.P."/>
            <person name="Shinohara A."/>
            <person name="Yoshida Y."/>
            <person name="Fujiwara M."/>
            <person name="Mori M."/>
            <person name="Tomita M."/>
            <person name="Arakawa K."/>
        </authorList>
    </citation>
    <scope>NUCLEOTIDE SEQUENCE [LARGE SCALE GENOMIC DNA]</scope>
</reference>
<dbReference type="Proteomes" id="UP000499080">
    <property type="component" value="Unassembled WGS sequence"/>
</dbReference>
<accession>A0A4Y2MBU2</accession>
<sequence>MGAAQFKRKSTSSFFCSYSPQSKRAVSSSYCNCEKSEFCITIGSTVESQGRTQTLFKSQAVPKKDHVWSVVVCIQYNPSQFPQLGGTAAENYCQQIDEMHRIRHGMYPILVNRKSPFLQDNARPDNQPSKNETN</sequence>
<gene>
    <name evidence="1" type="ORF">AVEN_27892_1</name>
</gene>
<evidence type="ECO:0000313" key="1">
    <source>
        <dbReference type="EMBL" id="GBN24072.1"/>
    </source>
</evidence>
<evidence type="ECO:0000313" key="2">
    <source>
        <dbReference type="Proteomes" id="UP000499080"/>
    </source>
</evidence>
<comment type="caution">
    <text evidence="1">The sequence shown here is derived from an EMBL/GenBank/DDBJ whole genome shotgun (WGS) entry which is preliminary data.</text>
</comment>
<keyword evidence="2" id="KW-1185">Reference proteome</keyword>
<organism evidence="1 2">
    <name type="scientific">Araneus ventricosus</name>
    <name type="common">Orbweaver spider</name>
    <name type="synonym">Epeira ventricosa</name>
    <dbReference type="NCBI Taxonomy" id="182803"/>
    <lineage>
        <taxon>Eukaryota</taxon>
        <taxon>Metazoa</taxon>
        <taxon>Ecdysozoa</taxon>
        <taxon>Arthropoda</taxon>
        <taxon>Chelicerata</taxon>
        <taxon>Arachnida</taxon>
        <taxon>Araneae</taxon>
        <taxon>Araneomorphae</taxon>
        <taxon>Entelegynae</taxon>
        <taxon>Araneoidea</taxon>
        <taxon>Araneidae</taxon>
        <taxon>Araneus</taxon>
    </lineage>
</organism>
<dbReference type="EMBL" id="BGPR01007074">
    <property type="protein sequence ID" value="GBN24072.1"/>
    <property type="molecule type" value="Genomic_DNA"/>
</dbReference>
<dbReference type="AlphaFoldDB" id="A0A4Y2MBU2"/>